<protein>
    <submittedName>
        <fullName evidence="2">Uncharacterized protein</fullName>
    </submittedName>
</protein>
<comment type="caution">
    <text evidence="2">The sequence shown here is derived from an EMBL/GenBank/DDBJ whole genome shotgun (WGS) entry which is preliminary data.</text>
</comment>
<gene>
    <name evidence="2" type="ORF">OCOJLMKI_0087</name>
</gene>
<evidence type="ECO:0000256" key="1">
    <source>
        <dbReference type="SAM" id="MobiDB-lite"/>
    </source>
</evidence>
<dbReference type="RefSeq" id="WP_238241990.1">
    <property type="nucleotide sequence ID" value="NZ_BPQP01000001.1"/>
</dbReference>
<organism evidence="2 3">
    <name type="scientific">Methylobacterium iners</name>
    <dbReference type="NCBI Taxonomy" id="418707"/>
    <lineage>
        <taxon>Bacteria</taxon>
        <taxon>Pseudomonadati</taxon>
        <taxon>Pseudomonadota</taxon>
        <taxon>Alphaproteobacteria</taxon>
        <taxon>Hyphomicrobiales</taxon>
        <taxon>Methylobacteriaceae</taxon>
        <taxon>Methylobacterium</taxon>
    </lineage>
</organism>
<feature type="region of interest" description="Disordered" evidence="1">
    <location>
        <begin position="79"/>
        <end position="98"/>
    </location>
</feature>
<dbReference type="EMBL" id="BPQP01000001">
    <property type="protein sequence ID" value="GJD92904.1"/>
    <property type="molecule type" value="Genomic_DNA"/>
</dbReference>
<name>A0ABQ4RQ76_9HYPH</name>
<proteinExistence type="predicted"/>
<evidence type="ECO:0000313" key="2">
    <source>
        <dbReference type="EMBL" id="GJD92904.1"/>
    </source>
</evidence>
<sequence>MTAHEIAHAIEDEARAFSRARFTDQASYLEAKDAHCRRMINLSMSIARELGTPPRLSLGTGRRQFGEVRFDVQLRTRSRVRLGTGPRSPSPLRRSGCA</sequence>
<keyword evidence="3" id="KW-1185">Reference proteome</keyword>
<reference evidence="2" key="1">
    <citation type="journal article" date="2021" name="Front. Microbiol.">
        <title>Comprehensive Comparative Genomics and Phenotyping of Methylobacterium Species.</title>
        <authorList>
            <person name="Alessa O."/>
            <person name="Ogura Y."/>
            <person name="Fujitani Y."/>
            <person name="Takami H."/>
            <person name="Hayashi T."/>
            <person name="Sahin N."/>
            <person name="Tani A."/>
        </authorList>
    </citation>
    <scope>NUCLEOTIDE SEQUENCE</scope>
    <source>
        <strain evidence="2">DSM 19015</strain>
    </source>
</reference>
<accession>A0ABQ4RQ76</accession>
<dbReference type="Proteomes" id="UP001055125">
    <property type="component" value="Unassembled WGS sequence"/>
</dbReference>
<evidence type="ECO:0000313" key="3">
    <source>
        <dbReference type="Proteomes" id="UP001055125"/>
    </source>
</evidence>
<reference evidence="2" key="2">
    <citation type="submission" date="2021-08" db="EMBL/GenBank/DDBJ databases">
        <authorList>
            <person name="Tani A."/>
            <person name="Ola A."/>
            <person name="Ogura Y."/>
            <person name="Katsura K."/>
            <person name="Hayashi T."/>
        </authorList>
    </citation>
    <scope>NUCLEOTIDE SEQUENCE</scope>
    <source>
        <strain evidence="2">DSM 19015</strain>
    </source>
</reference>